<dbReference type="Proteomes" id="UP001605261">
    <property type="component" value="Unassembled WGS sequence"/>
</dbReference>
<name>A0ABW7CXA4_9GAMM</name>
<dbReference type="EMBL" id="JBHGCJ010000007">
    <property type="protein sequence ID" value="MFG6109591.1"/>
    <property type="molecule type" value="Genomic_DNA"/>
</dbReference>
<feature type="chain" id="PRO_5047267224" description="TonB C-terminal domain-containing protein" evidence="2">
    <location>
        <begin position="24"/>
        <end position="129"/>
    </location>
</feature>
<feature type="signal peptide" evidence="2">
    <location>
        <begin position="1"/>
        <end position="23"/>
    </location>
</feature>
<evidence type="ECO:0000256" key="1">
    <source>
        <dbReference type="SAM" id="MobiDB-lite"/>
    </source>
</evidence>
<dbReference type="RefSeq" id="WP_259203175.1">
    <property type="nucleotide sequence ID" value="NZ_JBHGCJ010000007.1"/>
</dbReference>
<keyword evidence="4" id="KW-1185">Reference proteome</keyword>
<proteinExistence type="predicted"/>
<gene>
    <name evidence="3" type="ORF">ACEU0G_003606</name>
</gene>
<dbReference type="Gene3D" id="3.30.2420.10">
    <property type="entry name" value="TonB"/>
    <property type="match status" value="1"/>
</dbReference>
<organism evidence="3 4">
    <name type="scientific">Stenotrophomonas nematodicola</name>
    <dbReference type="NCBI Taxonomy" id="2656746"/>
    <lineage>
        <taxon>Bacteria</taxon>
        <taxon>Pseudomonadati</taxon>
        <taxon>Pseudomonadota</taxon>
        <taxon>Gammaproteobacteria</taxon>
        <taxon>Lysobacterales</taxon>
        <taxon>Lysobacteraceae</taxon>
        <taxon>Stenotrophomonas</taxon>
    </lineage>
</organism>
<keyword evidence="2" id="KW-0732">Signal</keyword>
<reference evidence="3 4" key="1">
    <citation type="submission" date="2024-09" db="EMBL/GenBank/DDBJ databases">
        <authorList>
            <consortium name="All-Russian atlas of soil microorganisms"/>
            <consortium name="as a basis for the search for new antimicrobial producers and enzymes with unique properties"/>
            <person name="Sokolova E.A."/>
            <person name="Voronina E.N."/>
        </authorList>
    </citation>
    <scope>NUCLEOTIDE SEQUENCE [LARGE SCALE GENOMIC DNA]</scope>
    <source>
        <strain evidence="3 4">AF-22b-331.1</strain>
    </source>
</reference>
<evidence type="ECO:0000313" key="4">
    <source>
        <dbReference type="Proteomes" id="UP001605261"/>
    </source>
</evidence>
<protein>
    <recommendedName>
        <fullName evidence="5">TonB C-terminal domain-containing protein</fullName>
    </recommendedName>
</protein>
<dbReference type="SUPFAM" id="SSF74653">
    <property type="entry name" value="TolA/TonB C-terminal domain"/>
    <property type="match status" value="1"/>
</dbReference>
<sequence>MHLSLLRTTVVALVLALSPAALAAEGAPLELTPAEGLTYWTPAPGTFTPRTMADPERVAFADEVTLAYTITARGRTTNVQVIDATPAGAHTGWAVSAIKAMRFEPTARNAARTPIRSQITSRWDGPAPK</sequence>
<feature type="region of interest" description="Disordered" evidence="1">
    <location>
        <begin position="109"/>
        <end position="129"/>
    </location>
</feature>
<evidence type="ECO:0008006" key="5">
    <source>
        <dbReference type="Google" id="ProtNLM"/>
    </source>
</evidence>
<evidence type="ECO:0000256" key="2">
    <source>
        <dbReference type="SAM" id="SignalP"/>
    </source>
</evidence>
<comment type="caution">
    <text evidence="3">The sequence shown here is derived from an EMBL/GenBank/DDBJ whole genome shotgun (WGS) entry which is preliminary data.</text>
</comment>
<evidence type="ECO:0000313" key="3">
    <source>
        <dbReference type="EMBL" id="MFG6109591.1"/>
    </source>
</evidence>
<accession>A0ABW7CXA4</accession>